<dbReference type="Proteomes" id="UP000027093">
    <property type="component" value="Chromosome"/>
</dbReference>
<dbReference type="InterPro" id="IPR051404">
    <property type="entry name" value="TA_system_antitoxin"/>
</dbReference>
<dbReference type="EMBL" id="CP007536">
    <property type="protein sequence ID" value="AIC16488.1"/>
    <property type="molecule type" value="Genomic_DNA"/>
</dbReference>
<dbReference type="AlphaFoldDB" id="A0A060HLZ8"/>
<name>A0A060HLZ8_9ARCH</name>
<protein>
    <submittedName>
        <fullName evidence="1">Uncharacterized protein</fullName>
    </submittedName>
</protein>
<dbReference type="Gene3D" id="3.30.160.250">
    <property type="match status" value="1"/>
</dbReference>
<evidence type="ECO:0000313" key="1">
    <source>
        <dbReference type="EMBL" id="AIC16488.1"/>
    </source>
</evidence>
<dbReference type="RefSeq" id="WP_075055236.1">
    <property type="nucleotide sequence ID" value="NZ_CP007536.1"/>
</dbReference>
<dbReference type="PANTHER" id="PTHR34504:SF4">
    <property type="entry name" value="ANTITOXIN HICB"/>
    <property type="match status" value="1"/>
</dbReference>
<dbReference type="STRING" id="926571.NVIE_022280"/>
<gene>
    <name evidence="1" type="ORF">NVIE_022280</name>
</gene>
<evidence type="ECO:0000313" key="2">
    <source>
        <dbReference type="Proteomes" id="UP000027093"/>
    </source>
</evidence>
<dbReference type="KEGG" id="nvn:NVIE_022280"/>
<dbReference type="OrthoDB" id="133743at2157"/>
<reference evidence="1 2" key="1">
    <citation type="journal article" date="2014" name="Int. J. Syst. Evol. Microbiol.">
        <title>Nitrososphaera viennensis gen. nov., sp. nov., an aerobic and mesophilic, ammonia-oxidizing archaeon from soil and a member of the archaeal phylum Thaumarchaeota.</title>
        <authorList>
            <person name="Stieglmeier M."/>
            <person name="Klingl A."/>
            <person name="Alves R.J."/>
            <person name="Rittmann S.K."/>
            <person name="Melcher M."/>
            <person name="Leisch N."/>
            <person name="Schleper C."/>
        </authorList>
    </citation>
    <scope>NUCLEOTIDE SEQUENCE [LARGE SCALE GENOMIC DNA]</scope>
    <source>
        <strain evidence="1">EN76</strain>
    </source>
</reference>
<organism evidence="1 2">
    <name type="scientific">Nitrososphaera viennensis EN76</name>
    <dbReference type="NCBI Taxonomy" id="926571"/>
    <lineage>
        <taxon>Archaea</taxon>
        <taxon>Nitrososphaerota</taxon>
        <taxon>Nitrososphaeria</taxon>
        <taxon>Nitrososphaerales</taxon>
        <taxon>Nitrososphaeraceae</taxon>
        <taxon>Nitrososphaera</taxon>
    </lineage>
</organism>
<proteinExistence type="predicted"/>
<sequence>MSVKKTVGSRRFTIRVQNAPEGGYTGQCVEMPGAISEGETIEELKANMTEAIQLVLDTLEEQAKNDRKIVIEIPN</sequence>
<dbReference type="GeneID" id="74947469"/>
<dbReference type="HOGENOM" id="CLU_114047_2_1_2"/>
<dbReference type="SUPFAM" id="SSF143100">
    <property type="entry name" value="TTHA1013/TTHA0281-like"/>
    <property type="match status" value="1"/>
</dbReference>
<accession>A0A060HLZ8</accession>
<dbReference type="PANTHER" id="PTHR34504">
    <property type="entry name" value="ANTITOXIN HICB"/>
    <property type="match status" value="1"/>
</dbReference>
<keyword evidence="2" id="KW-1185">Reference proteome</keyword>
<dbReference type="InterPro" id="IPR035069">
    <property type="entry name" value="TTHA1013/TTHA0281-like"/>
</dbReference>